<evidence type="ECO:0000256" key="3">
    <source>
        <dbReference type="ARBA" id="ARBA00022676"/>
    </source>
</evidence>
<keyword evidence="4" id="KW-0808">Transferase</keyword>
<evidence type="ECO:0000313" key="7">
    <source>
        <dbReference type="Proteomes" id="UP001165586"/>
    </source>
</evidence>
<dbReference type="PANTHER" id="PTHR43179">
    <property type="entry name" value="RHAMNOSYLTRANSFERASE WBBL"/>
    <property type="match status" value="1"/>
</dbReference>
<dbReference type="InterPro" id="IPR029044">
    <property type="entry name" value="Nucleotide-diphossugar_trans"/>
</dbReference>
<name>A0ABT2H141_9MICO</name>
<dbReference type="RefSeq" id="WP_259538481.1">
    <property type="nucleotide sequence ID" value="NZ_JANLCJ010000002.1"/>
</dbReference>
<comment type="caution">
    <text evidence="6">The sequence shown here is derived from an EMBL/GenBank/DDBJ whole genome shotgun (WGS) entry which is preliminary data.</text>
</comment>
<proteinExistence type="inferred from homology"/>
<protein>
    <submittedName>
        <fullName evidence="6">Mycofactocin biosynthesis glycosyltransferase MftF</fullName>
    </submittedName>
</protein>
<organism evidence="6 7">
    <name type="scientific">Herbiconiux daphne</name>
    <dbReference type="NCBI Taxonomy" id="2970914"/>
    <lineage>
        <taxon>Bacteria</taxon>
        <taxon>Bacillati</taxon>
        <taxon>Actinomycetota</taxon>
        <taxon>Actinomycetes</taxon>
        <taxon>Micrococcales</taxon>
        <taxon>Microbacteriaceae</taxon>
        <taxon>Herbiconiux</taxon>
    </lineage>
</organism>
<comment type="similarity">
    <text evidence="2">Belongs to the glycosyltransferase 2 family.</text>
</comment>
<dbReference type="NCBIfam" id="TIGR03965">
    <property type="entry name" value="mycofact_glyco"/>
    <property type="match status" value="1"/>
</dbReference>
<dbReference type="InterPro" id="IPR023981">
    <property type="entry name" value="MftF"/>
</dbReference>
<dbReference type="EMBL" id="JANLCJ010000002">
    <property type="protein sequence ID" value="MCS5733664.1"/>
    <property type="molecule type" value="Genomic_DNA"/>
</dbReference>
<keyword evidence="7" id="KW-1185">Reference proteome</keyword>
<evidence type="ECO:0000259" key="5">
    <source>
        <dbReference type="Pfam" id="PF00535"/>
    </source>
</evidence>
<dbReference type="InterPro" id="IPR001173">
    <property type="entry name" value="Glyco_trans_2-like"/>
</dbReference>
<evidence type="ECO:0000256" key="2">
    <source>
        <dbReference type="ARBA" id="ARBA00006739"/>
    </source>
</evidence>
<reference evidence="6" key="1">
    <citation type="submission" date="2022-08" db="EMBL/GenBank/DDBJ databases">
        <authorList>
            <person name="Deng Y."/>
            <person name="Han X.-F."/>
            <person name="Zhang Y.-Q."/>
        </authorList>
    </citation>
    <scope>NUCLEOTIDE SEQUENCE</scope>
    <source>
        <strain evidence="6">CPCC 203386</strain>
    </source>
</reference>
<dbReference type="Pfam" id="PF00535">
    <property type="entry name" value="Glycos_transf_2"/>
    <property type="match status" value="1"/>
</dbReference>
<evidence type="ECO:0000256" key="4">
    <source>
        <dbReference type="ARBA" id="ARBA00022679"/>
    </source>
</evidence>
<sequence>MSGGGPPAEVLPLPVGTVVRLGRRVRVKDGGRALIGGAPTRVLYLTSAASGLFDGRELTVRDRATAVLADRLLETGIADPVVGSLPSGDPTQVTYVIPVRDRPAQLDRLLHALVVSGPSGSADSADPLGSGDAGGAAPHTVGARVIVVDDASVDVEAMRAVARAHGARLVELAENVGPAGARNAGLQLVTTPFVAFVDSDVVAHPEAVAAMLPHFADARVALVAPRVLGLPGDRGLNWIGRYEDARSSLDLGGDPAIVRQRARVSWVSSTFLLGRVDALADGFSADMRVGEDVDLVWRLADAGLRVRYEPAATVWHEHRTALVTWMARKAFYGTGAHPLAERHPHDIAPAVLAPWSAAVVAALLAQRRWSVPVALGISAVTVWRLAAKLSKSGHPVRVAAGLTASGLLASLVQAMALLLRHWWPAVAIGCLFSARLRRAVLVAHLVDVAIEHRRTRVRLDPVRFALLRRLDDLAYGAGVWVSALRGRSWGALLPDLRRRRP</sequence>
<comment type="pathway">
    <text evidence="1">Cell wall biogenesis; cell wall polysaccharide biosynthesis.</text>
</comment>
<dbReference type="PANTHER" id="PTHR43179:SF12">
    <property type="entry name" value="GALACTOFURANOSYLTRANSFERASE GLFT2"/>
    <property type="match status" value="1"/>
</dbReference>
<evidence type="ECO:0000313" key="6">
    <source>
        <dbReference type="EMBL" id="MCS5733664.1"/>
    </source>
</evidence>
<dbReference type="Gene3D" id="3.90.550.10">
    <property type="entry name" value="Spore Coat Polysaccharide Biosynthesis Protein SpsA, Chain A"/>
    <property type="match status" value="1"/>
</dbReference>
<feature type="domain" description="Glycosyltransferase 2-like" evidence="5">
    <location>
        <begin position="144"/>
        <end position="239"/>
    </location>
</feature>
<keyword evidence="3" id="KW-0328">Glycosyltransferase</keyword>
<accession>A0ABT2H141</accession>
<dbReference type="SUPFAM" id="SSF53448">
    <property type="entry name" value="Nucleotide-diphospho-sugar transferases"/>
    <property type="match status" value="1"/>
</dbReference>
<evidence type="ECO:0000256" key="1">
    <source>
        <dbReference type="ARBA" id="ARBA00004776"/>
    </source>
</evidence>
<dbReference type="Proteomes" id="UP001165586">
    <property type="component" value="Unassembled WGS sequence"/>
</dbReference>
<gene>
    <name evidence="6" type="primary">mftF</name>
    <name evidence="6" type="ORF">N1032_07920</name>
</gene>